<dbReference type="InterPro" id="IPR019926">
    <property type="entry name" value="Ribosomal_uL3_CS"/>
</dbReference>
<dbReference type="PANTHER" id="PTHR11229">
    <property type="entry name" value="50S RIBOSOMAL PROTEIN L3"/>
    <property type="match status" value="1"/>
</dbReference>
<comment type="subunit">
    <text evidence="3">Part of the 50S ribosomal subunit.</text>
</comment>
<evidence type="ECO:0000256" key="10">
    <source>
        <dbReference type="SAM" id="MobiDB-lite"/>
    </source>
</evidence>
<gene>
    <name evidence="11" type="ORF">LGLO00237_LOCUS30652</name>
</gene>
<reference evidence="11" key="1">
    <citation type="submission" date="2021-01" db="EMBL/GenBank/DDBJ databases">
        <authorList>
            <person name="Corre E."/>
            <person name="Pelletier E."/>
            <person name="Niang G."/>
            <person name="Scheremetjew M."/>
            <person name="Finn R."/>
            <person name="Kale V."/>
            <person name="Holt S."/>
            <person name="Cochrane G."/>
            <person name="Meng A."/>
            <person name="Brown T."/>
            <person name="Cohen L."/>
        </authorList>
    </citation>
    <scope>NUCLEOTIDE SEQUENCE</scope>
    <source>
        <strain evidence="11">CCCM811</strain>
    </source>
</reference>
<dbReference type="FunFam" id="3.30.160.810:FF:000001">
    <property type="entry name" value="50S ribosomal protein L3"/>
    <property type="match status" value="1"/>
</dbReference>
<dbReference type="NCBIfam" id="TIGR03625">
    <property type="entry name" value="L3_bact"/>
    <property type="match status" value="1"/>
</dbReference>
<evidence type="ECO:0000313" key="11">
    <source>
        <dbReference type="EMBL" id="CAE0678870.1"/>
    </source>
</evidence>
<dbReference type="GO" id="GO:0005840">
    <property type="term" value="C:ribosome"/>
    <property type="evidence" value="ECO:0007669"/>
    <property type="project" value="UniProtKB-KW"/>
</dbReference>
<feature type="region of interest" description="Disordered" evidence="10">
    <location>
        <begin position="201"/>
        <end position="223"/>
    </location>
</feature>
<evidence type="ECO:0000256" key="4">
    <source>
        <dbReference type="ARBA" id="ARBA00022730"/>
    </source>
</evidence>
<organism evidence="11">
    <name type="scientific">Lotharella globosa</name>
    <dbReference type="NCBI Taxonomy" id="91324"/>
    <lineage>
        <taxon>Eukaryota</taxon>
        <taxon>Sar</taxon>
        <taxon>Rhizaria</taxon>
        <taxon>Cercozoa</taxon>
        <taxon>Chlorarachniophyceae</taxon>
        <taxon>Lotharella</taxon>
    </lineage>
</organism>
<dbReference type="Pfam" id="PF00297">
    <property type="entry name" value="Ribosomal_L3"/>
    <property type="match status" value="1"/>
</dbReference>
<evidence type="ECO:0000256" key="8">
    <source>
        <dbReference type="ARBA" id="ARBA00035213"/>
    </source>
</evidence>
<dbReference type="Gene3D" id="3.30.160.810">
    <property type="match status" value="1"/>
</dbReference>
<dbReference type="AlphaFoldDB" id="A0A7S3ZCS0"/>
<dbReference type="GO" id="GO:0003735">
    <property type="term" value="F:structural constituent of ribosome"/>
    <property type="evidence" value="ECO:0007669"/>
    <property type="project" value="InterPro"/>
</dbReference>
<dbReference type="HAMAP" id="MF_01325_B">
    <property type="entry name" value="Ribosomal_uL3_B"/>
    <property type="match status" value="1"/>
</dbReference>
<keyword evidence="6 9" id="KW-0689">Ribosomal protein</keyword>
<evidence type="ECO:0000256" key="7">
    <source>
        <dbReference type="ARBA" id="ARBA00023274"/>
    </source>
</evidence>
<evidence type="ECO:0000256" key="2">
    <source>
        <dbReference type="ARBA" id="ARBA00006540"/>
    </source>
</evidence>
<name>A0A7S3ZCS0_9EUKA</name>
<dbReference type="PROSITE" id="PS00474">
    <property type="entry name" value="RIBOSOMAL_L3"/>
    <property type="match status" value="1"/>
</dbReference>
<dbReference type="GO" id="GO:1990904">
    <property type="term" value="C:ribonucleoprotein complex"/>
    <property type="evidence" value="ECO:0007669"/>
    <property type="project" value="UniProtKB-KW"/>
</dbReference>
<evidence type="ECO:0000256" key="6">
    <source>
        <dbReference type="ARBA" id="ARBA00022980"/>
    </source>
</evidence>
<dbReference type="InterPro" id="IPR019927">
    <property type="entry name" value="Ribosomal_uL3_bac/org-type"/>
</dbReference>
<dbReference type="SUPFAM" id="SSF50447">
    <property type="entry name" value="Translation proteins"/>
    <property type="match status" value="1"/>
</dbReference>
<evidence type="ECO:0000256" key="3">
    <source>
        <dbReference type="ARBA" id="ARBA00011838"/>
    </source>
</evidence>
<dbReference type="EMBL" id="HBIV01043662">
    <property type="protein sequence ID" value="CAE0678870.1"/>
    <property type="molecule type" value="Transcribed_RNA"/>
</dbReference>
<keyword evidence="4" id="KW-0699">rRNA-binding</keyword>
<keyword evidence="5" id="KW-0694">RNA-binding</keyword>
<dbReference type="InterPro" id="IPR009000">
    <property type="entry name" value="Transl_B-barrel_sf"/>
</dbReference>
<comment type="similarity">
    <text evidence="2 9">Belongs to the universal ribosomal protein uL3 family.</text>
</comment>
<dbReference type="FunFam" id="2.40.30.10:FF:000065">
    <property type="entry name" value="50S ribosomal protein L3, chloroplastic"/>
    <property type="match status" value="1"/>
</dbReference>
<dbReference type="GO" id="GO:0019843">
    <property type="term" value="F:rRNA binding"/>
    <property type="evidence" value="ECO:0007669"/>
    <property type="project" value="UniProtKB-KW"/>
</dbReference>
<dbReference type="Gene3D" id="2.40.30.10">
    <property type="entry name" value="Translation factors"/>
    <property type="match status" value="1"/>
</dbReference>
<accession>A0A7S3ZCS0</accession>
<proteinExistence type="inferred from homology"/>
<evidence type="ECO:0000256" key="9">
    <source>
        <dbReference type="RuleBase" id="RU003905"/>
    </source>
</evidence>
<dbReference type="PANTHER" id="PTHR11229:SF16">
    <property type="entry name" value="LARGE RIBOSOMAL SUBUNIT PROTEIN UL3C"/>
    <property type="match status" value="1"/>
</dbReference>
<evidence type="ECO:0000256" key="5">
    <source>
        <dbReference type="ARBA" id="ARBA00022884"/>
    </source>
</evidence>
<sequence length="289" mass="31655">MRVGIAAALFMVGTLAMGGYSTLGSALRTTSPKIVIGGKMMSLPSIPSDYGRDVKVCSRQRKYEIREHFREPIKMGMVGTKAGMTTYFDQETGEAHPVTVIALEAGNQVAQVKTKETDGYDAVQVAYKQCRDRTITWPERQHLRKHGNLPAMKHLREFKISDVSGFEPGQQLKAEDLFEIGDFVDVAGTSVGKGFQGSVRRWGMKRGPMTHGSKSHRQHGSIGCSATPSRVYKGLKMAGNMGNERVTVKKLPIMALSDDENYIVVRGSVPGKKGTIVEVRPTKIVGVHC</sequence>
<dbReference type="GO" id="GO:0006412">
    <property type="term" value="P:translation"/>
    <property type="evidence" value="ECO:0007669"/>
    <property type="project" value="InterPro"/>
</dbReference>
<keyword evidence="7 9" id="KW-0687">Ribonucleoprotein</keyword>
<dbReference type="InterPro" id="IPR000597">
    <property type="entry name" value="Ribosomal_uL3"/>
</dbReference>
<protein>
    <recommendedName>
        <fullName evidence="8">Large ribosomal subunit protein uL3c</fullName>
    </recommendedName>
</protein>
<comment type="function">
    <text evidence="1">One of the primary rRNA binding proteins, it binds directly near the 3'-end of the 23S rRNA, where it nucleates assembly of the 50S subunit.</text>
</comment>
<evidence type="ECO:0000256" key="1">
    <source>
        <dbReference type="ARBA" id="ARBA00002570"/>
    </source>
</evidence>